<feature type="signal peptide" evidence="2">
    <location>
        <begin position="1"/>
        <end position="43"/>
    </location>
</feature>
<dbReference type="Pfam" id="PF00419">
    <property type="entry name" value="Fimbrial"/>
    <property type="match status" value="1"/>
</dbReference>
<feature type="chain" id="PRO_5012551977" description="Fimbrial-type adhesion domain-containing protein" evidence="2">
    <location>
        <begin position="44"/>
        <end position="370"/>
    </location>
</feature>
<proteinExistence type="predicted"/>
<keyword evidence="1 2" id="KW-0732">Signal</keyword>
<accession>A0A1W6YGI3</accession>
<evidence type="ECO:0000256" key="1">
    <source>
        <dbReference type="ARBA" id="ARBA00022729"/>
    </source>
</evidence>
<dbReference type="InterPro" id="IPR000259">
    <property type="entry name" value="Adhesion_dom_fimbrial"/>
</dbReference>
<dbReference type="PANTHER" id="PTHR33420:SF3">
    <property type="entry name" value="FIMBRIAL SUBUNIT ELFA"/>
    <property type="match status" value="1"/>
</dbReference>
<gene>
    <name evidence="4" type="ORF">CAL12_04585</name>
</gene>
<dbReference type="GO" id="GO:0043709">
    <property type="term" value="P:cell adhesion involved in single-species biofilm formation"/>
    <property type="evidence" value="ECO:0007669"/>
    <property type="project" value="TreeGrafter"/>
</dbReference>
<evidence type="ECO:0000313" key="4">
    <source>
        <dbReference type="EMBL" id="ARP80177.1"/>
    </source>
</evidence>
<dbReference type="InterPro" id="IPR008966">
    <property type="entry name" value="Adhesion_dom_sf"/>
</dbReference>
<dbReference type="KEGG" id="bgv:CAL12_04585"/>
<dbReference type="Gene3D" id="2.60.40.1090">
    <property type="entry name" value="Fimbrial-type adhesion domain"/>
    <property type="match status" value="1"/>
</dbReference>
<dbReference type="EMBL" id="CP021108">
    <property type="protein sequence ID" value="ARP80177.1"/>
    <property type="molecule type" value="Genomic_DNA"/>
</dbReference>
<feature type="domain" description="Fimbrial-type adhesion" evidence="3">
    <location>
        <begin position="233"/>
        <end position="370"/>
    </location>
</feature>
<sequence>MKHSHGLMHAVRPLGKRCMIGRSTRWRIAFAALALGWISSASANMECQGGGPEISVPGPSSVTVSPGMPSGTPLTGWIDGPQATNLYTCNGQYGTVWYSMLGQYRGRGGDTGMRVFRDGAAVPVISTNVYGIGIAIAARAYFQATGWTPWMQGMQYPAGDILLSAEIYTGDRSRTEGGQVSYQLVKTTDGLVNAGQVSNLYTKLLEAPLGPNTQNLPGAWSAQMYSLAPIQIVPLTCRTPDVNVAMGNISIRDFHGPGTTAGRKSFSIELTNCSDGIQSIEYSLDPITQIIDPVQGVIGLEADGAATGVGLQLLDDTGHPVPLQQAIPYSGYVPGSVSASIPLQAAYYQTADTVTPGHANSAVRFTITYQ</sequence>
<dbReference type="STRING" id="1416806.CAL12_04585"/>
<organism evidence="4 5">
    <name type="scientific">Bordetella genomosp. 8</name>
    <dbReference type="NCBI Taxonomy" id="1416806"/>
    <lineage>
        <taxon>Bacteria</taxon>
        <taxon>Pseudomonadati</taxon>
        <taxon>Pseudomonadota</taxon>
        <taxon>Betaproteobacteria</taxon>
        <taxon>Burkholderiales</taxon>
        <taxon>Alcaligenaceae</taxon>
        <taxon>Bordetella</taxon>
    </lineage>
</organism>
<dbReference type="InterPro" id="IPR036937">
    <property type="entry name" value="Adhesion_dom_fimbrial_sf"/>
</dbReference>
<dbReference type="AlphaFoldDB" id="A0A1W6YGI3"/>
<evidence type="ECO:0000313" key="5">
    <source>
        <dbReference type="Proteomes" id="UP000194151"/>
    </source>
</evidence>
<dbReference type="OrthoDB" id="8641348at2"/>
<evidence type="ECO:0000256" key="2">
    <source>
        <dbReference type="SAM" id="SignalP"/>
    </source>
</evidence>
<evidence type="ECO:0000259" key="3">
    <source>
        <dbReference type="Pfam" id="PF00419"/>
    </source>
</evidence>
<name>A0A1W6YGI3_9BORD</name>
<dbReference type="PANTHER" id="PTHR33420">
    <property type="entry name" value="FIMBRIAL SUBUNIT ELFA-RELATED"/>
    <property type="match status" value="1"/>
</dbReference>
<dbReference type="InterPro" id="IPR050263">
    <property type="entry name" value="Bact_Fimbrial_Adh_Pro"/>
</dbReference>
<dbReference type="Proteomes" id="UP000194151">
    <property type="component" value="Chromosome"/>
</dbReference>
<protein>
    <recommendedName>
        <fullName evidence="3">Fimbrial-type adhesion domain-containing protein</fullName>
    </recommendedName>
</protein>
<dbReference type="Gene3D" id="2.60.40.3310">
    <property type="match status" value="1"/>
</dbReference>
<keyword evidence="5" id="KW-1185">Reference proteome</keyword>
<dbReference type="SUPFAM" id="SSF49401">
    <property type="entry name" value="Bacterial adhesins"/>
    <property type="match status" value="1"/>
</dbReference>
<dbReference type="RefSeq" id="WP_086063408.1">
    <property type="nucleotide sequence ID" value="NZ_CP021108.1"/>
</dbReference>
<dbReference type="GO" id="GO:0009289">
    <property type="term" value="C:pilus"/>
    <property type="evidence" value="ECO:0007669"/>
    <property type="project" value="InterPro"/>
</dbReference>
<reference evidence="4 5" key="1">
    <citation type="submission" date="2017-05" db="EMBL/GenBank/DDBJ databases">
        <title>Complete and WGS of Bordetella genogroups.</title>
        <authorList>
            <person name="Spilker T."/>
            <person name="LiPuma J."/>
        </authorList>
    </citation>
    <scope>NUCLEOTIDE SEQUENCE [LARGE SCALE GENOMIC DNA]</scope>
    <source>
        <strain evidence="4 5">AU19157</strain>
    </source>
</reference>